<comment type="function">
    <text evidence="15">Catalyzes the third of the four reactions of the long-chain fatty acids elongation cycle. This endoplasmic reticulum-bound enzymatic process, allows the addition of two carbons to the chain of long- and very long-chain fatty acids/VLCFAs per cycle. This enzyme catalyzes the dehydration of the 3-hydroxyacyl-CoA intermediate into trans-2,3-enoyl-CoA, within each cycle of fatty acid elongation. Thereby, it participates to the production of VLCFAs of different chain lengths that are involved in multiple biological processes as precursors of membrane lipids and lipid mediators.</text>
</comment>
<keyword evidence="11 15" id="KW-0443">Lipid metabolism</keyword>
<feature type="transmembrane region" description="Helical" evidence="15">
    <location>
        <begin position="209"/>
        <end position="229"/>
    </location>
</feature>
<dbReference type="PROSITE" id="PS51203">
    <property type="entry name" value="CS"/>
    <property type="match status" value="1"/>
</dbReference>
<dbReference type="UniPathway" id="UPA00094"/>
<proteinExistence type="inferred from homology"/>
<feature type="transmembrane region" description="Helical" evidence="15">
    <location>
        <begin position="278"/>
        <end position="301"/>
    </location>
</feature>
<evidence type="ECO:0000256" key="13">
    <source>
        <dbReference type="ARBA" id="ARBA00023160"/>
    </source>
</evidence>
<dbReference type="GO" id="GO:0102158">
    <property type="term" value="F:very-long-chain (3R)-3-hydroxyacyl-CoA dehydratase activity"/>
    <property type="evidence" value="ECO:0007669"/>
    <property type="project" value="UniProtKB-EC"/>
</dbReference>
<evidence type="ECO:0000256" key="4">
    <source>
        <dbReference type="ARBA" id="ARBA00013122"/>
    </source>
</evidence>
<evidence type="ECO:0000256" key="2">
    <source>
        <dbReference type="ARBA" id="ARBA00005194"/>
    </source>
</evidence>
<evidence type="ECO:0000259" key="16">
    <source>
        <dbReference type="PROSITE" id="PS51203"/>
    </source>
</evidence>
<feature type="domain" description="CS" evidence="16">
    <location>
        <begin position="4"/>
        <end position="90"/>
    </location>
</feature>
<dbReference type="SUPFAM" id="SSF49764">
    <property type="entry name" value="HSP20-like chaperones"/>
    <property type="match status" value="1"/>
</dbReference>
<dbReference type="EC" id="4.2.1.134" evidence="4 15"/>
<keyword evidence="5 15" id="KW-0444">Lipid biosynthesis</keyword>
<dbReference type="GO" id="GO:0030497">
    <property type="term" value="P:fatty acid elongation"/>
    <property type="evidence" value="ECO:0007669"/>
    <property type="project" value="TreeGrafter"/>
</dbReference>
<keyword evidence="10" id="KW-0175">Coiled coil</keyword>
<feature type="transmembrane region" description="Helical" evidence="15">
    <location>
        <begin position="321"/>
        <end position="341"/>
    </location>
</feature>
<dbReference type="InterPro" id="IPR007482">
    <property type="entry name" value="Tyr_Pase-like_PTPLA"/>
</dbReference>
<dbReference type="GO" id="GO:0005789">
    <property type="term" value="C:endoplasmic reticulum membrane"/>
    <property type="evidence" value="ECO:0007669"/>
    <property type="project" value="UniProtKB-SubCell"/>
</dbReference>
<dbReference type="PANTHER" id="PTHR11035:SF35">
    <property type="entry name" value="VERY-LONG-CHAIN (3R)-3-HYDROXYACYL-COA DEHYDRATASE"/>
    <property type="match status" value="1"/>
</dbReference>
<evidence type="ECO:0000256" key="1">
    <source>
        <dbReference type="ARBA" id="ARBA00004477"/>
    </source>
</evidence>
<accession>A0A6M2DHB8</accession>
<sequence length="364" mass="43169">MVLNSSPLVYWSQNLTTITLKVDLSDIKSPNISLSENHLDFYVKHKSNKYSFELVFYSGIDPQKSNYQILPNTIEFVLKKSINDWWPRLTCHPQKPAWLKVDIDNWHSPNFLIKEKLDIMQDYPEMYKKLHKEEYGYIKEDVKKVYLIIYNFLQFIGFCYISLVMFVRYVRDGPESMPGTYAAVGGAFRFCQLLQFLEVMHPLFGYTKGGVLAPMLQITGRFFILFCMIESEPRMQTKPVVFYLFFAWALIELIRYPYYISQLYKKNISLLTWLRYTIWIPLFPLGVLCEGIIVLRCIPYFEETKKFTVSLPNSWNFAFHLPSFLRIYLLFMIIPGMYFVMSQLYKARVNKLGPKSWRKSKSTF</sequence>
<protein>
    <recommendedName>
        <fullName evidence="4 15">Very-long-chain (3R)-3-hydroxyacyl-CoA dehydratase</fullName>
        <ecNumber evidence="4 15">4.2.1.134</ecNumber>
    </recommendedName>
</protein>
<comment type="similarity">
    <text evidence="3 15">Belongs to the very long-chain fatty acids dehydratase HACD family.</text>
</comment>
<evidence type="ECO:0000256" key="11">
    <source>
        <dbReference type="ARBA" id="ARBA00023098"/>
    </source>
</evidence>
<dbReference type="InterPro" id="IPR008978">
    <property type="entry name" value="HSP20-like_chaperone"/>
</dbReference>
<evidence type="ECO:0000256" key="5">
    <source>
        <dbReference type="ARBA" id="ARBA00022516"/>
    </source>
</evidence>
<keyword evidence="14 15" id="KW-0456">Lyase</keyword>
<evidence type="ECO:0000313" key="17">
    <source>
        <dbReference type="EMBL" id="NOV45669.1"/>
    </source>
</evidence>
<keyword evidence="8 15" id="KW-0276">Fatty acid metabolism</keyword>
<dbReference type="PANTHER" id="PTHR11035">
    <property type="entry name" value="VERY-LONG-CHAIN (3R)-3-HYDROXYACYL-COA DEHYDRATASE"/>
    <property type="match status" value="1"/>
</dbReference>
<keyword evidence="9 15" id="KW-1133">Transmembrane helix</keyword>
<dbReference type="CDD" id="cd06465">
    <property type="entry name" value="p23_hB-ind1_like"/>
    <property type="match status" value="1"/>
</dbReference>
<evidence type="ECO:0000256" key="8">
    <source>
        <dbReference type="ARBA" id="ARBA00022832"/>
    </source>
</evidence>
<name>A0A6M2DHB8_XENCH</name>
<keyword evidence="12 15" id="KW-0472">Membrane</keyword>
<evidence type="ECO:0000256" key="12">
    <source>
        <dbReference type="ARBA" id="ARBA00023136"/>
    </source>
</evidence>
<dbReference type="InterPro" id="IPR007052">
    <property type="entry name" value="CS_dom"/>
</dbReference>
<feature type="transmembrane region" description="Helical" evidence="15">
    <location>
        <begin position="241"/>
        <end position="258"/>
    </location>
</feature>
<keyword evidence="7 15" id="KW-0256">Endoplasmic reticulum</keyword>
<evidence type="ECO:0000256" key="7">
    <source>
        <dbReference type="ARBA" id="ARBA00022824"/>
    </source>
</evidence>
<dbReference type="EMBL" id="GIIL01001943">
    <property type="protein sequence ID" value="NOV45669.1"/>
    <property type="molecule type" value="Transcribed_RNA"/>
</dbReference>
<evidence type="ECO:0000256" key="3">
    <source>
        <dbReference type="ARBA" id="ARBA00007811"/>
    </source>
</evidence>
<reference evidence="17" key="1">
    <citation type="submission" date="2020-03" db="EMBL/GenBank/DDBJ databases">
        <title>Transcriptomic Profiling of the Digestive Tract of the Rat Flea, Xenopsylla cheopis, Following Blood Feeding and Infection with Yersinia pestis.</title>
        <authorList>
            <person name="Bland D.M."/>
            <person name="Martens C.A."/>
            <person name="Virtaneva K."/>
            <person name="Kanakabandi K."/>
            <person name="Long D."/>
            <person name="Rosenke R."/>
            <person name="Saturday G.A."/>
            <person name="Hoyt F.H."/>
            <person name="Bruno D.P."/>
            <person name="Ribeiro J.M.C."/>
            <person name="Hinnebusch J."/>
        </authorList>
    </citation>
    <scope>NUCLEOTIDE SEQUENCE</scope>
</reference>
<evidence type="ECO:0000256" key="14">
    <source>
        <dbReference type="ARBA" id="ARBA00023239"/>
    </source>
</evidence>
<keyword evidence="6 15" id="KW-0812">Transmembrane</keyword>
<dbReference type="GO" id="GO:0042761">
    <property type="term" value="P:very long-chain fatty acid biosynthetic process"/>
    <property type="evidence" value="ECO:0007669"/>
    <property type="project" value="TreeGrafter"/>
</dbReference>
<evidence type="ECO:0000256" key="10">
    <source>
        <dbReference type="ARBA" id="ARBA00023054"/>
    </source>
</evidence>
<dbReference type="Gene3D" id="2.60.40.790">
    <property type="match status" value="1"/>
</dbReference>
<dbReference type="Pfam" id="PF04969">
    <property type="entry name" value="CS"/>
    <property type="match status" value="1"/>
</dbReference>
<dbReference type="AlphaFoldDB" id="A0A6M2DHB8"/>
<comment type="subcellular location">
    <subcellularLocation>
        <location evidence="1 15">Endoplasmic reticulum membrane</location>
        <topology evidence="1 15">Multi-pass membrane protein</topology>
    </subcellularLocation>
</comment>
<comment type="pathway">
    <text evidence="2 15">Lipid metabolism; fatty acid biosynthesis.</text>
</comment>
<dbReference type="Pfam" id="PF04387">
    <property type="entry name" value="PTPLA"/>
    <property type="match status" value="1"/>
</dbReference>
<feature type="transmembrane region" description="Helical" evidence="15">
    <location>
        <begin position="145"/>
        <end position="167"/>
    </location>
</feature>
<keyword evidence="13 15" id="KW-0275">Fatty acid biosynthesis</keyword>
<dbReference type="GO" id="GO:0030148">
    <property type="term" value="P:sphingolipid biosynthetic process"/>
    <property type="evidence" value="ECO:0007669"/>
    <property type="project" value="TreeGrafter"/>
</dbReference>
<evidence type="ECO:0000256" key="6">
    <source>
        <dbReference type="ARBA" id="ARBA00022692"/>
    </source>
</evidence>
<organism evidence="17">
    <name type="scientific">Xenopsylla cheopis</name>
    <name type="common">Oriental rat flea</name>
    <name type="synonym">Pulex cheopis</name>
    <dbReference type="NCBI Taxonomy" id="163159"/>
    <lineage>
        <taxon>Eukaryota</taxon>
        <taxon>Metazoa</taxon>
        <taxon>Ecdysozoa</taxon>
        <taxon>Arthropoda</taxon>
        <taxon>Hexapoda</taxon>
        <taxon>Insecta</taxon>
        <taxon>Pterygota</taxon>
        <taxon>Neoptera</taxon>
        <taxon>Endopterygota</taxon>
        <taxon>Siphonaptera</taxon>
        <taxon>Pulicidae</taxon>
        <taxon>Xenopsyllinae</taxon>
        <taxon>Xenopsylla</taxon>
    </lineage>
</organism>
<evidence type="ECO:0000256" key="9">
    <source>
        <dbReference type="ARBA" id="ARBA00022989"/>
    </source>
</evidence>
<evidence type="ECO:0000256" key="15">
    <source>
        <dbReference type="RuleBase" id="RU363109"/>
    </source>
</evidence>
<comment type="catalytic activity">
    <reaction evidence="15">
        <text>a very-long-chain (3R)-3-hydroxyacyl-CoA = a very-long-chain (2E)-enoyl-CoA + H2O</text>
        <dbReference type="Rhea" id="RHEA:45812"/>
        <dbReference type="ChEBI" id="CHEBI:15377"/>
        <dbReference type="ChEBI" id="CHEBI:83728"/>
        <dbReference type="ChEBI" id="CHEBI:85440"/>
        <dbReference type="EC" id="4.2.1.134"/>
    </reaction>
</comment>